<sequence>MRSRCGPHRSAVPEVRPTSPLKLKNHIHVQWPEKSLSNETTLILSTLDTKYLQERSLHNIRVLRPRKPPNKKFRQNMLLIFRQTRGDDVNTGHPGHQVPWRPLLMPY</sequence>
<comment type="caution">
    <text evidence="1">The sequence shown here is derived from an EMBL/GenBank/DDBJ whole genome shotgun (WGS) entry which is preliminary data.</text>
</comment>
<organism evidence="1 2">
    <name type="scientific">Trichomalopsis sarcophagae</name>
    <dbReference type="NCBI Taxonomy" id="543379"/>
    <lineage>
        <taxon>Eukaryota</taxon>
        <taxon>Metazoa</taxon>
        <taxon>Ecdysozoa</taxon>
        <taxon>Arthropoda</taxon>
        <taxon>Hexapoda</taxon>
        <taxon>Insecta</taxon>
        <taxon>Pterygota</taxon>
        <taxon>Neoptera</taxon>
        <taxon>Endopterygota</taxon>
        <taxon>Hymenoptera</taxon>
        <taxon>Apocrita</taxon>
        <taxon>Proctotrupomorpha</taxon>
        <taxon>Chalcidoidea</taxon>
        <taxon>Pteromalidae</taxon>
        <taxon>Pteromalinae</taxon>
        <taxon>Trichomalopsis</taxon>
    </lineage>
</organism>
<accession>A0A232EFK8</accession>
<keyword evidence="2" id="KW-1185">Reference proteome</keyword>
<name>A0A232EFK8_9HYME</name>
<dbReference type="AlphaFoldDB" id="A0A232EFK8"/>
<evidence type="ECO:0000313" key="2">
    <source>
        <dbReference type="Proteomes" id="UP000215335"/>
    </source>
</evidence>
<protein>
    <submittedName>
        <fullName evidence="1">Uncharacterized protein</fullName>
    </submittedName>
</protein>
<evidence type="ECO:0000313" key="1">
    <source>
        <dbReference type="EMBL" id="OXU17108.1"/>
    </source>
</evidence>
<proteinExistence type="predicted"/>
<gene>
    <name evidence="1" type="ORF">TSAR_006910</name>
</gene>
<dbReference type="Proteomes" id="UP000215335">
    <property type="component" value="Unassembled WGS sequence"/>
</dbReference>
<dbReference type="EMBL" id="NNAY01005013">
    <property type="protein sequence ID" value="OXU17108.1"/>
    <property type="molecule type" value="Genomic_DNA"/>
</dbReference>
<reference evidence="1 2" key="1">
    <citation type="journal article" date="2017" name="Curr. Biol.">
        <title>The Evolution of Venom by Co-option of Single-Copy Genes.</title>
        <authorList>
            <person name="Martinson E.O."/>
            <person name="Mrinalini"/>
            <person name="Kelkar Y.D."/>
            <person name="Chang C.H."/>
            <person name="Werren J.H."/>
        </authorList>
    </citation>
    <scope>NUCLEOTIDE SEQUENCE [LARGE SCALE GENOMIC DNA]</scope>
    <source>
        <strain evidence="1 2">Alberta</strain>
        <tissue evidence="1">Whole body</tissue>
    </source>
</reference>